<accession>A0A2N8NS12</accession>
<reference evidence="6" key="1">
    <citation type="submission" date="2015-07" db="EMBL/GenBank/DDBJ databases">
        <authorList>
            <person name="Noorani M."/>
        </authorList>
    </citation>
    <scope>NUCLEOTIDE SEQUENCE [LARGE SCALE GENOMIC DNA]</scope>
    <source>
        <strain evidence="6">ATCC 27428</strain>
    </source>
</reference>
<dbReference type="Pfam" id="PF22039">
    <property type="entry name" value="HUTI_composite_bact"/>
    <property type="match status" value="1"/>
</dbReference>
<dbReference type="EMBL" id="LGUI01000008">
    <property type="protein sequence ID" value="PNE31563.1"/>
    <property type="molecule type" value="Genomic_DNA"/>
</dbReference>
<comment type="caution">
    <text evidence="6">The sequence shown here is derived from an EMBL/GenBank/DDBJ whole genome shotgun (WGS) entry which is preliminary data.</text>
</comment>
<dbReference type="AlphaFoldDB" id="A0A2N8NS12"/>
<reference evidence="7" key="2">
    <citation type="submission" date="2015-07" db="EMBL/GenBank/DDBJ databases">
        <authorList>
            <person name="Graham D.E."/>
            <person name="Giannone R.J."/>
            <person name="Gulvik C.A."/>
            <person name="Hettich R.L."/>
            <person name="Klingeman D.M."/>
            <person name="Mahan K.M."/>
            <person name="Parry R.J."/>
            <person name="Spain J.C."/>
        </authorList>
    </citation>
    <scope>NUCLEOTIDE SEQUENCE [LARGE SCALE GENOMIC DNA]</scope>
    <source>
        <strain evidence="7">ATCC 27428</strain>
    </source>
</reference>
<dbReference type="Proteomes" id="UP000528608">
    <property type="component" value="Unassembled WGS sequence"/>
</dbReference>
<dbReference type="EMBL" id="JACHJF010000034">
    <property type="protein sequence ID" value="MBB5122855.1"/>
    <property type="molecule type" value="Genomic_DNA"/>
</dbReference>
<dbReference type="GO" id="GO:0046872">
    <property type="term" value="F:metal ion binding"/>
    <property type="evidence" value="ECO:0007669"/>
    <property type="project" value="UniProtKB-KW"/>
</dbReference>
<reference evidence="5 8" key="3">
    <citation type="submission" date="2020-08" db="EMBL/GenBank/DDBJ databases">
        <title>Genomic Encyclopedia of Type Strains, Phase III (KMG-III): the genomes of soil and plant-associated and newly described type strains.</title>
        <authorList>
            <person name="Whitman W."/>
        </authorList>
    </citation>
    <scope>NUCLEOTIDE SEQUENCE [LARGE SCALE GENOMIC DNA]</scope>
    <source>
        <strain evidence="5 8">CECT 3259</strain>
    </source>
</reference>
<dbReference type="GO" id="GO:0016810">
    <property type="term" value="F:hydrolase activity, acting on carbon-nitrogen (but not peptide) bonds"/>
    <property type="evidence" value="ECO:0007669"/>
    <property type="project" value="InterPro"/>
</dbReference>
<keyword evidence="1" id="KW-0479">Metal-binding</keyword>
<feature type="domain" description="Aminodeoxyfutalosine deaminase/Imidazolonepropionase-like composite" evidence="4">
    <location>
        <begin position="26"/>
        <end position="46"/>
    </location>
</feature>
<organism evidence="6 7">
    <name type="scientific">Streptomyces eurocidicus</name>
    <name type="common">Streptoverticillium eurocidicus</name>
    <dbReference type="NCBI Taxonomy" id="66423"/>
    <lineage>
        <taxon>Bacteria</taxon>
        <taxon>Bacillati</taxon>
        <taxon>Actinomycetota</taxon>
        <taxon>Actinomycetes</taxon>
        <taxon>Kitasatosporales</taxon>
        <taxon>Streptomycetaceae</taxon>
        <taxon>Streptomyces</taxon>
    </lineage>
</organism>
<evidence type="ECO:0000256" key="2">
    <source>
        <dbReference type="ARBA" id="ARBA00022801"/>
    </source>
</evidence>
<gene>
    <name evidence="6" type="ORF">AF335_22045</name>
    <name evidence="5" type="ORF">FHS36_006329</name>
</gene>
<evidence type="ECO:0000259" key="4">
    <source>
        <dbReference type="Pfam" id="PF22039"/>
    </source>
</evidence>
<dbReference type="OrthoDB" id="3400812at2"/>
<evidence type="ECO:0000313" key="5">
    <source>
        <dbReference type="EMBL" id="MBB5122855.1"/>
    </source>
</evidence>
<dbReference type="RefSeq" id="WP_102920251.1">
    <property type="nucleotide sequence ID" value="NZ_JACHJF010000034.1"/>
</dbReference>
<evidence type="ECO:0000256" key="1">
    <source>
        <dbReference type="ARBA" id="ARBA00022723"/>
    </source>
</evidence>
<keyword evidence="2 5" id="KW-0378">Hydrolase</keyword>
<evidence type="ECO:0000313" key="7">
    <source>
        <dbReference type="Proteomes" id="UP000235945"/>
    </source>
</evidence>
<evidence type="ECO:0000313" key="8">
    <source>
        <dbReference type="Proteomes" id="UP000528608"/>
    </source>
</evidence>
<sequence length="186" mass="19806">MSTVHRVRAVRPTADGELLRAPGGYAVAVSGDRITAVGPYERVRAEAGEHARVREWDGVLAPGRYEPEAAAYLEAMYHPDPREAAELGTEPLTGAALAALEMTDTRWGHSARRGVQRLLAAGTTALSGPFTRPAVRTAVERSGIRVLPAARPMTLTVPGPADFAVFAEDGGALVTVLGGRLVFRRR</sequence>
<dbReference type="SUPFAM" id="SSF51338">
    <property type="entry name" value="Composite domain of metallo-dependent hydrolases"/>
    <property type="match status" value="1"/>
</dbReference>
<evidence type="ECO:0000313" key="6">
    <source>
        <dbReference type="EMBL" id="PNE31563.1"/>
    </source>
</evidence>
<dbReference type="Proteomes" id="UP000235945">
    <property type="component" value="Unassembled WGS sequence"/>
</dbReference>
<proteinExistence type="predicted"/>
<dbReference type="InterPro" id="IPR011059">
    <property type="entry name" value="Metal-dep_hydrolase_composite"/>
</dbReference>
<name>A0A2N8NS12_STREU</name>
<dbReference type="InterPro" id="IPR054418">
    <property type="entry name" value="MQNX/HUTI_composite_N"/>
</dbReference>
<protein>
    <submittedName>
        <fullName evidence="5">Cytosine/adenosine deaminase-related metal-dependent hydrolase</fullName>
    </submittedName>
</protein>
<evidence type="ECO:0000256" key="3">
    <source>
        <dbReference type="ARBA" id="ARBA00022833"/>
    </source>
</evidence>
<keyword evidence="7" id="KW-1185">Reference proteome</keyword>
<keyword evidence="3" id="KW-0862">Zinc</keyword>